<name>A0A1D1VQH8_RAMVA</name>
<reference evidence="1 2" key="1">
    <citation type="journal article" date="2016" name="Nat. Commun.">
        <title>Extremotolerant tardigrade genome and improved radiotolerance of human cultured cells by tardigrade-unique protein.</title>
        <authorList>
            <person name="Hashimoto T."/>
            <person name="Horikawa D.D."/>
            <person name="Saito Y."/>
            <person name="Kuwahara H."/>
            <person name="Kozuka-Hata H."/>
            <person name="Shin-I T."/>
            <person name="Minakuchi Y."/>
            <person name="Ohishi K."/>
            <person name="Motoyama A."/>
            <person name="Aizu T."/>
            <person name="Enomoto A."/>
            <person name="Kondo K."/>
            <person name="Tanaka S."/>
            <person name="Hara Y."/>
            <person name="Koshikawa S."/>
            <person name="Sagara H."/>
            <person name="Miura T."/>
            <person name="Yokobori S."/>
            <person name="Miyagawa K."/>
            <person name="Suzuki Y."/>
            <person name="Kubo T."/>
            <person name="Oyama M."/>
            <person name="Kohara Y."/>
            <person name="Fujiyama A."/>
            <person name="Arakawa K."/>
            <person name="Katayama T."/>
            <person name="Toyoda A."/>
            <person name="Kunieda T."/>
        </authorList>
    </citation>
    <scope>NUCLEOTIDE SEQUENCE [LARGE SCALE GENOMIC DNA]</scope>
    <source>
        <strain evidence="1 2">YOKOZUNA-1</strain>
    </source>
</reference>
<dbReference type="EMBL" id="BDGG01000010">
    <property type="protein sequence ID" value="GAV03822.1"/>
    <property type="molecule type" value="Genomic_DNA"/>
</dbReference>
<dbReference type="Proteomes" id="UP000186922">
    <property type="component" value="Unassembled WGS sequence"/>
</dbReference>
<comment type="caution">
    <text evidence="1">The sequence shown here is derived from an EMBL/GenBank/DDBJ whole genome shotgun (WGS) entry which is preliminary data.</text>
</comment>
<evidence type="ECO:0000313" key="2">
    <source>
        <dbReference type="Proteomes" id="UP000186922"/>
    </source>
</evidence>
<organism evidence="1 2">
    <name type="scientific">Ramazzottius varieornatus</name>
    <name type="common">Water bear</name>
    <name type="synonym">Tardigrade</name>
    <dbReference type="NCBI Taxonomy" id="947166"/>
    <lineage>
        <taxon>Eukaryota</taxon>
        <taxon>Metazoa</taxon>
        <taxon>Ecdysozoa</taxon>
        <taxon>Tardigrada</taxon>
        <taxon>Eutardigrada</taxon>
        <taxon>Parachela</taxon>
        <taxon>Hypsibioidea</taxon>
        <taxon>Ramazzottiidae</taxon>
        <taxon>Ramazzottius</taxon>
    </lineage>
</organism>
<accession>A0A1D1VQH8</accession>
<sequence>MAATSVVKTTIEFQGPDSHLMAVMNLDIPQFSTLKDQTSTIVSNSITVFHSQLSLYVIPRRQETGCGTWIEFGFRVNYLMNKGQTYTVDYHISFKDDTSFELLASHPYFRTYAHGTASLTKEYNTIEILSVSHKKIWTEVPLLVLPNDTMKIHV</sequence>
<dbReference type="AlphaFoldDB" id="A0A1D1VQH8"/>
<protein>
    <submittedName>
        <fullName evidence="1">Uncharacterized protein</fullName>
    </submittedName>
</protein>
<gene>
    <name evidence="1" type="primary">RvY_14198-1</name>
    <name evidence="1" type="synonym">RvY_14198.1</name>
    <name evidence="1" type="ORF">RvY_14198</name>
</gene>
<proteinExistence type="predicted"/>
<evidence type="ECO:0000313" key="1">
    <source>
        <dbReference type="EMBL" id="GAV03822.1"/>
    </source>
</evidence>
<keyword evidence="2" id="KW-1185">Reference proteome</keyword>